<evidence type="ECO:0000256" key="3">
    <source>
        <dbReference type="ARBA" id="ARBA00022692"/>
    </source>
</evidence>
<evidence type="ECO:0000259" key="7">
    <source>
        <dbReference type="Pfam" id="PF02706"/>
    </source>
</evidence>
<feature type="domain" description="Tyrosine-protein kinase G-rich" evidence="8">
    <location>
        <begin position="153"/>
        <end position="231"/>
    </location>
</feature>
<feature type="transmembrane region" description="Helical" evidence="6">
    <location>
        <begin position="212"/>
        <end position="235"/>
    </location>
</feature>
<evidence type="ECO:0000313" key="10">
    <source>
        <dbReference type="Proteomes" id="UP000221384"/>
    </source>
</evidence>
<dbReference type="EMBL" id="NWVW01000004">
    <property type="protein sequence ID" value="PHO10255.1"/>
    <property type="molecule type" value="Genomic_DNA"/>
</dbReference>
<keyword evidence="2" id="KW-1003">Cell membrane</keyword>
<gene>
    <name evidence="9" type="ORF">CPG37_04200</name>
</gene>
<dbReference type="Proteomes" id="UP000221384">
    <property type="component" value="Unassembled WGS sequence"/>
</dbReference>
<keyword evidence="10" id="KW-1185">Reference proteome</keyword>
<organism evidence="9 10">
    <name type="scientific">Malaciobacter canalis</name>
    <dbReference type="NCBI Taxonomy" id="1912871"/>
    <lineage>
        <taxon>Bacteria</taxon>
        <taxon>Pseudomonadati</taxon>
        <taxon>Campylobacterota</taxon>
        <taxon>Epsilonproteobacteria</taxon>
        <taxon>Campylobacterales</taxon>
        <taxon>Arcobacteraceae</taxon>
        <taxon>Malaciobacter</taxon>
    </lineage>
</organism>
<dbReference type="InterPro" id="IPR032807">
    <property type="entry name" value="GNVR"/>
</dbReference>
<feature type="transmembrane region" description="Helical" evidence="6">
    <location>
        <begin position="27"/>
        <end position="45"/>
    </location>
</feature>
<keyword evidence="3 6" id="KW-0812">Transmembrane</keyword>
<keyword evidence="4 6" id="KW-1133">Transmembrane helix</keyword>
<evidence type="ECO:0000256" key="5">
    <source>
        <dbReference type="ARBA" id="ARBA00023136"/>
    </source>
</evidence>
<evidence type="ECO:0000256" key="4">
    <source>
        <dbReference type="ARBA" id="ARBA00022989"/>
    </source>
</evidence>
<keyword evidence="5 6" id="KW-0472">Membrane</keyword>
<proteinExistence type="predicted"/>
<dbReference type="Pfam" id="PF02706">
    <property type="entry name" value="Wzz"/>
    <property type="match status" value="1"/>
</dbReference>
<dbReference type="PANTHER" id="PTHR32309">
    <property type="entry name" value="TYROSINE-PROTEIN KINASE"/>
    <property type="match status" value="1"/>
</dbReference>
<sequence>MEKEIRTIQEDEIDLKELFKTLWQKRVFIVVFTFVITVLGAVYAFTRTPIYEAKVVIEIGKINNSRIENTQNLIKKLEILYKDKDSEQVTKVTKINDIKKTSDLLEISVQSSSNESALEKLKEIISSIKKEHSKKIKLHKNYILKNIENLEKQKTLLESTKDDFEEKNKIKFELLSKIDNLKLEIADEKILETKILGKFITSKYPIKPKKKLIVVVSFVTGFILSIFLVFFMQFIKSFKEDENE</sequence>
<accession>A0ABX4LRM6</accession>
<reference evidence="9 10" key="1">
    <citation type="submission" date="2017-09" db="EMBL/GenBank/DDBJ databases">
        <authorList>
            <person name="Perez-Cataluna A."/>
            <person name="Figueras M.J."/>
            <person name="Salas-Masso N."/>
        </authorList>
    </citation>
    <scope>NUCLEOTIDE SEQUENCE [LARGE SCALE GENOMIC DNA]</scope>
    <source>
        <strain evidence="9 10">F138-33</strain>
    </source>
</reference>
<comment type="subcellular location">
    <subcellularLocation>
        <location evidence="1">Cell membrane</location>
        <topology evidence="1">Multi-pass membrane protein</topology>
    </subcellularLocation>
</comment>
<evidence type="ECO:0000256" key="2">
    <source>
        <dbReference type="ARBA" id="ARBA00022475"/>
    </source>
</evidence>
<evidence type="ECO:0000256" key="6">
    <source>
        <dbReference type="SAM" id="Phobius"/>
    </source>
</evidence>
<dbReference type="PANTHER" id="PTHR32309:SF13">
    <property type="entry name" value="FERRIC ENTEROBACTIN TRANSPORT PROTEIN FEPE"/>
    <property type="match status" value="1"/>
</dbReference>
<dbReference type="RefSeq" id="WP_099333939.1">
    <property type="nucleotide sequence ID" value="NZ_CP042812.1"/>
</dbReference>
<feature type="domain" description="Polysaccharide chain length determinant N-terminal" evidence="7">
    <location>
        <begin position="11"/>
        <end position="88"/>
    </location>
</feature>
<protein>
    <submittedName>
        <fullName evidence="9">Chain-length determining protein</fullName>
    </submittedName>
</protein>
<dbReference type="Pfam" id="PF13807">
    <property type="entry name" value="GNVR"/>
    <property type="match status" value="1"/>
</dbReference>
<name>A0ABX4LRM6_9BACT</name>
<evidence type="ECO:0000259" key="8">
    <source>
        <dbReference type="Pfam" id="PF13807"/>
    </source>
</evidence>
<evidence type="ECO:0000256" key="1">
    <source>
        <dbReference type="ARBA" id="ARBA00004651"/>
    </source>
</evidence>
<dbReference type="InterPro" id="IPR003856">
    <property type="entry name" value="LPS_length_determ_N"/>
</dbReference>
<evidence type="ECO:0000313" key="9">
    <source>
        <dbReference type="EMBL" id="PHO10255.1"/>
    </source>
</evidence>
<dbReference type="InterPro" id="IPR050445">
    <property type="entry name" value="Bact_polysacc_biosynth/exp"/>
</dbReference>
<comment type="caution">
    <text evidence="9">The sequence shown here is derived from an EMBL/GenBank/DDBJ whole genome shotgun (WGS) entry which is preliminary data.</text>
</comment>